<evidence type="ECO:0000313" key="3">
    <source>
        <dbReference type="Proteomes" id="UP001596067"/>
    </source>
</evidence>
<protein>
    <submittedName>
        <fullName evidence="2">Uncharacterized protein</fullName>
    </submittedName>
</protein>
<sequence length="95" mass="10148">MPGNTTAPQPRCEAAHLGDASPCEGSRDAVIVLDRHGDAAKACVHHGTRLYASLIDPRVRPGSVPGAAIEVYNRAQGASAFAWLDHHQLPNEDER</sequence>
<accession>A0ABW1EUK1</accession>
<reference evidence="3" key="1">
    <citation type="journal article" date="2019" name="Int. J. Syst. Evol. Microbiol.">
        <title>The Global Catalogue of Microorganisms (GCM) 10K type strain sequencing project: providing services to taxonomists for standard genome sequencing and annotation.</title>
        <authorList>
            <consortium name="The Broad Institute Genomics Platform"/>
            <consortium name="The Broad Institute Genome Sequencing Center for Infectious Disease"/>
            <person name="Wu L."/>
            <person name="Ma J."/>
        </authorList>
    </citation>
    <scope>NUCLEOTIDE SEQUENCE [LARGE SCALE GENOMIC DNA]</scope>
    <source>
        <strain evidence="3">CGMCC 4.1469</strain>
    </source>
</reference>
<evidence type="ECO:0000256" key="1">
    <source>
        <dbReference type="SAM" id="MobiDB-lite"/>
    </source>
</evidence>
<gene>
    <name evidence="2" type="ORF">ACFP0N_10190</name>
</gene>
<organism evidence="2 3">
    <name type="scientific">Kitasatospora aburaviensis</name>
    <dbReference type="NCBI Taxonomy" id="67265"/>
    <lineage>
        <taxon>Bacteria</taxon>
        <taxon>Bacillati</taxon>
        <taxon>Actinomycetota</taxon>
        <taxon>Actinomycetes</taxon>
        <taxon>Kitasatosporales</taxon>
        <taxon>Streptomycetaceae</taxon>
        <taxon>Kitasatospora</taxon>
    </lineage>
</organism>
<feature type="region of interest" description="Disordered" evidence="1">
    <location>
        <begin position="1"/>
        <end position="23"/>
    </location>
</feature>
<evidence type="ECO:0000313" key="2">
    <source>
        <dbReference type="EMBL" id="MFC5885342.1"/>
    </source>
</evidence>
<name>A0ABW1EUK1_9ACTN</name>
<keyword evidence="3" id="KW-1185">Reference proteome</keyword>
<dbReference type="RefSeq" id="WP_313764243.1">
    <property type="nucleotide sequence ID" value="NZ_BAAAVH010000121.1"/>
</dbReference>
<proteinExistence type="predicted"/>
<comment type="caution">
    <text evidence="2">The sequence shown here is derived from an EMBL/GenBank/DDBJ whole genome shotgun (WGS) entry which is preliminary data.</text>
</comment>
<dbReference type="EMBL" id="JBHSOD010000009">
    <property type="protein sequence ID" value="MFC5885342.1"/>
    <property type="molecule type" value="Genomic_DNA"/>
</dbReference>
<dbReference type="Proteomes" id="UP001596067">
    <property type="component" value="Unassembled WGS sequence"/>
</dbReference>